<reference evidence="1 2" key="2">
    <citation type="journal article" date="2011" name="J. Bacteriol.">
        <title>Complete genome sequence of strain HTCC2503T of Parvularcula bermudensis, the type species of the order "Parvularculales" in the class Alphaproteobacteria.</title>
        <authorList>
            <person name="Oh H.M."/>
            <person name="Kang I."/>
            <person name="Vergin K.L."/>
            <person name="Kang D."/>
            <person name="Rhee K.H."/>
            <person name="Giovannoni S.J."/>
            <person name="Cho J.C."/>
        </authorList>
    </citation>
    <scope>NUCLEOTIDE SEQUENCE [LARGE SCALE GENOMIC DNA]</scope>
    <source>
        <strain evidence="2">ATCC BAA-594 / HTCC2503 / KCTC 12087</strain>
    </source>
</reference>
<evidence type="ECO:0000313" key="2">
    <source>
        <dbReference type="Proteomes" id="UP000001302"/>
    </source>
</evidence>
<dbReference type="HOGENOM" id="CLU_157881_1_1_5"/>
<protein>
    <recommendedName>
        <fullName evidence="3">DUF2849 domain-containing protein</fullName>
    </recommendedName>
</protein>
<keyword evidence="2" id="KW-1185">Reference proteome</keyword>
<proteinExistence type="predicted"/>
<sequence length="125" mass="13220">MSAETGGPRDAPAAKISAGGVKKGKNVGAKVVTANDLMTGAVIYLKDDAGWTEDLRQAVVAEGDEALSLLDQALADEAHAVGPYLMDVAEEEGVAPTGRALLREQIRDTGPTIHPEFRRHFPEAR</sequence>
<dbReference type="RefSeq" id="WP_013300042.1">
    <property type="nucleotide sequence ID" value="NC_014414.1"/>
</dbReference>
<organism evidence="1 2">
    <name type="scientific">Parvularcula bermudensis (strain ATCC BAA-594 / HTCC2503 / KCTC 12087)</name>
    <dbReference type="NCBI Taxonomy" id="314260"/>
    <lineage>
        <taxon>Bacteria</taxon>
        <taxon>Pseudomonadati</taxon>
        <taxon>Pseudomonadota</taxon>
        <taxon>Alphaproteobacteria</taxon>
        <taxon>Parvularculales</taxon>
        <taxon>Parvularculaceae</taxon>
        <taxon>Parvularcula</taxon>
    </lineage>
</organism>
<dbReference type="EMBL" id="CP002156">
    <property type="protein sequence ID" value="ADM09068.1"/>
    <property type="molecule type" value="Genomic_DNA"/>
</dbReference>
<dbReference type="AlphaFoldDB" id="E0TFQ3"/>
<name>E0TFQ3_PARBH</name>
<accession>E0TFQ3</accession>
<dbReference type="OrthoDB" id="5738806at2"/>
<dbReference type="KEGG" id="pbr:PB2503_04967"/>
<dbReference type="InterPro" id="IPR021270">
    <property type="entry name" value="DUF2849"/>
</dbReference>
<evidence type="ECO:0000313" key="1">
    <source>
        <dbReference type="EMBL" id="ADM09068.1"/>
    </source>
</evidence>
<dbReference type="Proteomes" id="UP000001302">
    <property type="component" value="Chromosome"/>
</dbReference>
<dbReference type="Pfam" id="PF11011">
    <property type="entry name" value="DUF2849"/>
    <property type="match status" value="1"/>
</dbReference>
<evidence type="ECO:0008006" key="3">
    <source>
        <dbReference type="Google" id="ProtNLM"/>
    </source>
</evidence>
<dbReference type="STRING" id="314260.PB2503_04967"/>
<reference evidence="2" key="1">
    <citation type="submission" date="2010-08" db="EMBL/GenBank/DDBJ databases">
        <title>Genome sequence of Parvularcula bermudensis HTCC2503.</title>
        <authorList>
            <person name="Kang D.-M."/>
            <person name="Oh H.-M."/>
            <person name="Cho J.-C."/>
        </authorList>
    </citation>
    <scope>NUCLEOTIDE SEQUENCE [LARGE SCALE GENOMIC DNA]</scope>
    <source>
        <strain evidence="2">ATCC BAA-594 / HTCC2503 / KCTC 12087</strain>
    </source>
</reference>
<gene>
    <name evidence="1" type="ordered locus">PB2503_04967</name>
</gene>